<protein>
    <submittedName>
        <fullName evidence="1">Uncharacterized protein</fullName>
    </submittedName>
</protein>
<sequence>MQLRMDENKQGPFPVLLDWDTQDMETCTIFKIMYNAKIAHTLNITPSRLTQYKEFIFHLLQCTGRA</sequence>
<evidence type="ECO:0000313" key="1">
    <source>
        <dbReference type="EMBL" id="JAD69589.1"/>
    </source>
</evidence>
<reference evidence="1" key="1">
    <citation type="submission" date="2014-09" db="EMBL/GenBank/DDBJ databases">
        <authorList>
            <person name="Magalhaes I.L.F."/>
            <person name="Oliveira U."/>
            <person name="Santos F.R."/>
            <person name="Vidigal T.H.D.A."/>
            <person name="Brescovit A.D."/>
            <person name="Santos A.J."/>
        </authorList>
    </citation>
    <scope>NUCLEOTIDE SEQUENCE</scope>
    <source>
        <tissue evidence="1">Shoot tissue taken approximately 20 cm above the soil surface</tissue>
    </source>
</reference>
<dbReference type="AlphaFoldDB" id="A0A0A9QPF3"/>
<reference evidence="1" key="2">
    <citation type="journal article" date="2015" name="Data Brief">
        <title>Shoot transcriptome of the giant reed, Arundo donax.</title>
        <authorList>
            <person name="Barrero R.A."/>
            <person name="Guerrero F.D."/>
            <person name="Moolhuijzen P."/>
            <person name="Goolsby J.A."/>
            <person name="Tidwell J."/>
            <person name="Bellgard S.E."/>
            <person name="Bellgard M.I."/>
        </authorList>
    </citation>
    <scope>NUCLEOTIDE SEQUENCE</scope>
    <source>
        <tissue evidence="1">Shoot tissue taken approximately 20 cm above the soil surface</tissue>
    </source>
</reference>
<organism evidence="1">
    <name type="scientific">Arundo donax</name>
    <name type="common">Giant reed</name>
    <name type="synonym">Donax arundinaceus</name>
    <dbReference type="NCBI Taxonomy" id="35708"/>
    <lineage>
        <taxon>Eukaryota</taxon>
        <taxon>Viridiplantae</taxon>
        <taxon>Streptophyta</taxon>
        <taxon>Embryophyta</taxon>
        <taxon>Tracheophyta</taxon>
        <taxon>Spermatophyta</taxon>
        <taxon>Magnoliopsida</taxon>
        <taxon>Liliopsida</taxon>
        <taxon>Poales</taxon>
        <taxon>Poaceae</taxon>
        <taxon>PACMAD clade</taxon>
        <taxon>Arundinoideae</taxon>
        <taxon>Arundineae</taxon>
        <taxon>Arundo</taxon>
    </lineage>
</organism>
<accession>A0A0A9QPF3</accession>
<dbReference type="EMBL" id="GBRH01228306">
    <property type="protein sequence ID" value="JAD69589.1"/>
    <property type="molecule type" value="Transcribed_RNA"/>
</dbReference>
<name>A0A0A9QPF3_ARUDO</name>
<proteinExistence type="predicted"/>